<evidence type="ECO:0000313" key="3">
    <source>
        <dbReference type="Proteomes" id="UP000435112"/>
    </source>
</evidence>
<organism evidence="2 3">
    <name type="scientific">Phytophthora rubi</name>
    <dbReference type="NCBI Taxonomy" id="129364"/>
    <lineage>
        <taxon>Eukaryota</taxon>
        <taxon>Sar</taxon>
        <taxon>Stramenopiles</taxon>
        <taxon>Oomycota</taxon>
        <taxon>Peronosporomycetes</taxon>
        <taxon>Peronosporales</taxon>
        <taxon>Peronosporaceae</taxon>
        <taxon>Phytophthora</taxon>
    </lineage>
</organism>
<feature type="region of interest" description="Disordered" evidence="1">
    <location>
        <begin position="104"/>
        <end position="139"/>
    </location>
</feature>
<dbReference type="EMBL" id="QXFU01001627">
    <property type="protein sequence ID" value="KAE8998494.1"/>
    <property type="molecule type" value="Genomic_DNA"/>
</dbReference>
<reference evidence="2 3" key="1">
    <citation type="submission" date="2018-09" db="EMBL/GenBank/DDBJ databases">
        <title>Genomic investigation of the strawberry pathogen Phytophthora fragariae indicates pathogenicity is determined by transcriptional variation in three key races.</title>
        <authorList>
            <person name="Adams T.M."/>
            <person name="Armitage A.D."/>
            <person name="Sobczyk M.K."/>
            <person name="Bates H.J."/>
            <person name="Dunwell J.M."/>
            <person name="Nellist C.F."/>
            <person name="Harrison R.J."/>
        </authorList>
    </citation>
    <scope>NUCLEOTIDE SEQUENCE [LARGE SCALE GENOMIC DNA]</scope>
    <source>
        <strain evidence="2 3">SCRP324</strain>
    </source>
</reference>
<dbReference type="AlphaFoldDB" id="A0A6A3K2F8"/>
<comment type="caution">
    <text evidence="2">The sequence shown here is derived from an EMBL/GenBank/DDBJ whole genome shotgun (WGS) entry which is preliminary data.</text>
</comment>
<name>A0A6A3K2F8_9STRA</name>
<evidence type="ECO:0000313" key="2">
    <source>
        <dbReference type="EMBL" id="KAE8998494.1"/>
    </source>
</evidence>
<dbReference type="Proteomes" id="UP000435112">
    <property type="component" value="Unassembled WGS sequence"/>
</dbReference>
<protein>
    <submittedName>
        <fullName evidence="2">Uncharacterized protein</fullName>
    </submittedName>
</protein>
<dbReference type="SUPFAM" id="SSF54160">
    <property type="entry name" value="Chromo domain-like"/>
    <property type="match status" value="1"/>
</dbReference>
<gene>
    <name evidence="2" type="ORF">PR002_g18721</name>
</gene>
<feature type="compositionally biased region" description="Acidic residues" evidence="1">
    <location>
        <begin position="124"/>
        <end position="136"/>
    </location>
</feature>
<feature type="compositionally biased region" description="Polar residues" evidence="1">
    <location>
        <begin position="112"/>
        <end position="123"/>
    </location>
</feature>
<evidence type="ECO:0000256" key="1">
    <source>
        <dbReference type="SAM" id="MobiDB-lite"/>
    </source>
</evidence>
<dbReference type="OrthoDB" id="10307007at2759"/>
<proteinExistence type="predicted"/>
<dbReference type="InterPro" id="IPR016197">
    <property type="entry name" value="Chromo-like_dom_sf"/>
</dbReference>
<sequence length="340" mass="37209">MPLAREVYSRRQFKTYCRDVVNELTLSKASIDAKAVEYMYMELKVANKNAGDKLVGLILQTILEKKPDTAIIKQRDVRAFIQDAQDAAKSGTPVNATDHELVSGTLAPGTAATDTTVISTPTAEESEVTEGGEDAADSSTAVVKVTSAEVVLETELESLQKRPWSTLAEALYEIGNAQTTPSETGRDLGEALAHATVDGVDPVAAATNVWLKALILALSMSDGRGGDEAARAVKTALDKDLTWNIKGILGKMKAHDGSPLYLIDWEPTWEPPKHLKREQIVRFEGRRFMRRFTEFEAEEAPTRKSPSLILLDPRTVGQHSSQIGFSAWKALVNLQTNPYQ</sequence>
<accession>A0A6A3K2F8</accession>